<dbReference type="Pfam" id="PF00170">
    <property type="entry name" value="bZIP_1"/>
    <property type="match status" value="1"/>
</dbReference>
<feature type="region of interest" description="Disordered" evidence="7">
    <location>
        <begin position="1"/>
        <end position="30"/>
    </location>
</feature>
<dbReference type="GO" id="GO:0006355">
    <property type="term" value="P:regulation of DNA-templated transcription"/>
    <property type="evidence" value="ECO:0000318"/>
    <property type="project" value="GO_Central"/>
</dbReference>
<dbReference type="OrthoDB" id="1642657at2759"/>
<accession>U5D530</accession>
<evidence type="ECO:0000259" key="8">
    <source>
        <dbReference type="PROSITE" id="PS50217"/>
    </source>
</evidence>
<dbReference type="InterPro" id="IPR044827">
    <property type="entry name" value="GBF-like"/>
</dbReference>
<evidence type="ECO:0000256" key="7">
    <source>
        <dbReference type="SAM" id="MobiDB-lite"/>
    </source>
</evidence>
<evidence type="ECO:0000256" key="4">
    <source>
        <dbReference type="ARBA" id="ARBA00023125"/>
    </source>
</evidence>
<dbReference type="CDD" id="cd14702">
    <property type="entry name" value="bZIP_plant_GBF1"/>
    <property type="match status" value="1"/>
</dbReference>
<dbReference type="EMBL" id="KI392312">
    <property type="protein sequence ID" value="ERN17524.1"/>
    <property type="molecule type" value="Genomic_DNA"/>
</dbReference>
<dbReference type="HOGENOM" id="CLU_036349_0_1_1"/>
<dbReference type="InterPro" id="IPR045314">
    <property type="entry name" value="bZIP_plant_GBF1"/>
</dbReference>
<dbReference type="PANTHER" id="PTHR45967">
    <property type="entry name" value="G-BOX-BINDING FACTOR 3-RELATED"/>
    <property type="match status" value="1"/>
</dbReference>
<feature type="region of interest" description="Disordered" evidence="7">
    <location>
        <begin position="193"/>
        <end position="224"/>
    </location>
</feature>
<dbReference type="GO" id="GO:0043565">
    <property type="term" value="F:sequence-specific DNA binding"/>
    <property type="evidence" value="ECO:0000318"/>
    <property type="project" value="GO_Central"/>
</dbReference>
<keyword evidence="6" id="KW-0539">Nucleus</keyword>
<dbReference type="InterPro" id="IPR004827">
    <property type="entry name" value="bZIP"/>
</dbReference>
<evidence type="ECO:0000256" key="5">
    <source>
        <dbReference type="ARBA" id="ARBA00023163"/>
    </source>
</evidence>
<reference evidence="10" key="1">
    <citation type="journal article" date="2013" name="Science">
        <title>The Amborella genome and the evolution of flowering plants.</title>
        <authorList>
            <consortium name="Amborella Genome Project"/>
        </authorList>
    </citation>
    <scope>NUCLEOTIDE SEQUENCE [LARGE SCALE GENOMIC DNA]</scope>
</reference>
<keyword evidence="10" id="KW-1185">Reference proteome</keyword>
<evidence type="ECO:0000256" key="2">
    <source>
        <dbReference type="ARBA" id="ARBA00007163"/>
    </source>
</evidence>
<gene>
    <name evidence="9" type="ORF">AMTR_s00059p00094730</name>
</gene>
<evidence type="ECO:0000313" key="9">
    <source>
        <dbReference type="EMBL" id="ERN17524.1"/>
    </source>
</evidence>
<dbReference type="Gene3D" id="1.20.5.170">
    <property type="match status" value="1"/>
</dbReference>
<dbReference type="InterPro" id="IPR012900">
    <property type="entry name" value="MFMR"/>
</dbReference>
<evidence type="ECO:0000256" key="1">
    <source>
        <dbReference type="ARBA" id="ARBA00004123"/>
    </source>
</evidence>
<feature type="domain" description="BZIP" evidence="8">
    <location>
        <begin position="283"/>
        <end position="346"/>
    </location>
</feature>
<dbReference type="PROSITE" id="PS50217">
    <property type="entry name" value="BZIP"/>
    <property type="match status" value="1"/>
</dbReference>
<dbReference type="Proteomes" id="UP000017836">
    <property type="component" value="Unassembled WGS sequence"/>
</dbReference>
<keyword evidence="3" id="KW-0805">Transcription regulation</keyword>
<dbReference type="GO" id="GO:0003700">
    <property type="term" value="F:DNA-binding transcription factor activity"/>
    <property type="evidence" value="ECO:0007669"/>
    <property type="project" value="InterPro"/>
</dbReference>
<dbReference type="AlphaFoldDB" id="U5D530"/>
<dbReference type="GO" id="GO:0005634">
    <property type="term" value="C:nucleus"/>
    <property type="evidence" value="ECO:0000318"/>
    <property type="project" value="GO_Central"/>
</dbReference>
<dbReference type="SUPFAM" id="SSF57959">
    <property type="entry name" value="Leucine zipper domain"/>
    <property type="match status" value="1"/>
</dbReference>
<feature type="compositionally biased region" description="Polar residues" evidence="7">
    <location>
        <begin position="10"/>
        <end position="28"/>
    </location>
</feature>
<dbReference type="SMART" id="SM00338">
    <property type="entry name" value="BRLZ"/>
    <property type="match status" value="1"/>
</dbReference>
<evidence type="ECO:0000313" key="10">
    <source>
        <dbReference type="Proteomes" id="UP000017836"/>
    </source>
</evidence>
<dbReference type="Gramene" id="ERN17524">
    <property type="protein sequence ID" value="ERN17524"/>
    <property type="gene ID" value="AMTR_s00059p00094730"/>
</dbReference>
<comment type="similarity">
    <text evidence="2">Belongs to the bZIP family.</text>
</comment>
<sequence length="403" mass="42920">MGSGEEVTPVKSSKAATSNQQELPSTPSYPDWATMQAYYGAGSTPPQAFFASTVASSPTPLPYMWGQHLMPPYGTPLPYPPMYPPGGMYPHPPMTPGTVASAAESERRALEGKERGPMKRSKGSSGNLGLVSGKSRDGGKATSGSANDGSQSGESGSEDSSNGSDENNSQIDMQAARKRSFDQMLVEGAQQNHGAQYGESYPNARGQPASNIPGSMTGKSGVTAPTTNLNIGMGMDLWNASPSGTVPMKPRPNAPGTSSAMISSTMVGRDGVPSDLWIQDERELKRQRRKQSNRESARRSRLRKQAECEELASKVEQLNNENMTLKNDLQRLADECEKLTSENASLMDQLTKIYGPDALASIQSIDMNPVGFKATNAESNGHLHDALRGNNSISNGKLGSNSN</sequence>
<feature type="compositionally biased region" description="Polar residues" evidence="7">
    <location>
        <begin position="389"/>
        <end position="403"/>
    </location>
</feature>
<organism evidence="9 10">
    <name type="scientific">Amborella trichopoda</name>
    <dbReference type="NCBI Taxonomy" id="13333"/>
    <lineage>
        <taxon>Eukaryota</taxon>
        <taxon>Viridiplantae</taxon>
        <taxon>Streptophyta</taxon>
        <taxon>Embryophyta</taxon>
        <taxon>Tracheophyta</taxon>
        <taxon>Spermatophyta</taxon>
        <taxon>Magnoliopsida</taxon>
        <taxon>Amborellales</taxon>
        <taxon>Amborellaceae</taxon>
        <taxon>Amborella</taxon>
    </lineage>
</organism>
<dbReference type="STRING" id="13333.U5D530"/>
<feature type="compositionally biased region" description="Low complexity" evidence="7">
    <location>
        <begin position="147"/>
        <end position="170"/>
    </location>
</feature>
<dbReference type="PANTHER" id="PTHR45967:SF38">
    <property type="entry name" value="G-BOX-BINDING FACTOR 2"/>
    <property type="match status" value="1"/>
</dbReference>
<name>U5D530_AMBTC</name>
<dbReference type="InterPro" id="IPR046347">
    <property type="entry name" value="bZIP_sf"/>
</dbReference>
<feature type="compositionally biased region" description="Polar residues" evidence="7">
    <location>
        <begin position="208"/>
        <end position="224"/>
    </location>
</feature>
<feature type="compositionally biased region" description="Polar residues" evidence="7">
    <location>
        <begin position="255"/>
        <end position="266"/>
    </location>
</feature>
<dbReference type="PROSITE" id="PS00036">
    <property type="entry name" value="BZIP_BASIC"/>
    <property type="match status" value="1"/>
</dbReference>
<dbReference type="Pfam" id="PF07777">
    <property type="entry name" value="MFMR"/>
    <property type="match status" value="1"/>
</dbReference>
<feature type="region of interest" description="Disordered" evidence="7">
    <location>
        <begin position="94"/>
        <end position="170"/>
    </location>
</feature>
<proteinExistence type="inferred from homology"/>
<evidence type="ECO:0000256" key="3">
    <source>
        <dbReference type="ARBA" id="ARBA00023015"/>
    </source>
</evidence>
<dbReference type="Pfam" id="PF16596">
    <property type="entry name" value="MFMR_assoc"/>
    <property type="match status" value="1"/>
</dbReference>
<dbReference type="KEGG" id="atr:18445869"/>
<keyword evidence="4" id="KW-0238">DNA-binding</keyword>
<comment type="subcellular location">
    <subcellularLocation>
        <location evidence="1">Nucleus</location>
    </subcellularLocation>
</comment>
<feature type="compositionally biased region" description="Basic and acidic residues" evidence="7">
    <location>
        <begin position="104"/>
        <end position="117"/>
    </location>
</feature>
<dbReference type="GO" id="GO:0000976">
    <property type="term" value="F:transcription cis-regulatory region binding"/>
    <property type="evidence" value="ECO:0007669"/>
    <property type="project" value="UniProtKB-ARBA"/>
</dbReference>
<keyword evidence="5" id="KW-0804">Transcription</keyword>
<feature type="region of interest" description="Disordered" evidence="7">
    <location>
        <begin position="382"/>
        <end position="403"/>
    </location>
</feature>
<dbReference type="FunFam" id="1.20.5.170:FF:000020">
    <property type="entry name" value="BZIP transcription factor"/>
    <property type="match status" value="1"/>
</dbReference>
<evidence type="ECO:0000256" key="6">
    <source>
        <dbReference type="ARBA" id="ARBA00023242"/>
    </source>
</evidence>
<dbReference type="eggNOG" id="ENOG502QVYY">
    <property type="taxonomic scope" value="Eukaryota"/>
</dbReference>
<dbReference type="OMA" id="GVMPDQW"/>
<protein>
    <recommendedName>
        <fullName evidence="8">BZIP domain-containing protein</fullName>
    </recommendedName>
</protein>
<feature type="compositionally biased region" description="Basic and acidic residues" evidence="7">
    <location>
        <begin position="292"/>
        <end position="304"/>
    </location>
</feature>
<feature type="region of interest" description="Disordered" evidence="7">
    <location>
        <begin position="248"/>
        <end position="304"/>
    </location>
</feature>